<dbReference type="InterPro" id="IPR036188">
    <property type="entry name" value="FAD/NAD-bd_sf"/>
</dbReference>
<evidence type="ECO:0000256" key="2">
    <source>
        <dbReference type="ARBA" id="ARBA00004924"/>
    </source>
</evidence>
<keyword evidence="10" id="KW-0560">Oxidoreductase</keyword>
<dbReference type="EMBL" id="BAAAYR010000002">
    <property type="protein sequence ID" value="GAA3565074.1"/>
    <property type="molecule type" value="Genomic_DNA"/>
</dbReference>
<dbReference type="Pfam" id="PF13434">
    <property type="entry name" value="Lys_Orn_oxgnase"/>
    <property type="match status" value="1"/>
</dbReference>
<accession>A0ABP6XCJ7</accession>
<dbReference type="InterPro" id="IPR051820">
    <property type="entry name" value="FAD-binding_MO"/>
</dbReference>
<reference evidence="18" key="1">
    <citation type="journal article" date="2019" name="Int. J. Syst. Evol. Microbiol.">
        <title>The Global Catalogue of Microorganisms (GCM) 10K type strain sequencing project: providing services to taxonomists for standard genome sequencing and annotation.</title>
        <authorList>
            <consortium name="The Broad Institute Genomics Platform"/>
            <consortium name="The Broad Institute Genome Sequencing Center for Infectious Disease"/>
            <person name="Wu L."/>
            <person name="Ma J."/>
        </authorList>
    </citation>
    <scope>NUCLEOTIDE SEQUENCE [LARGE SCALE GENOMIC DNA]</scope>
    <source>
        <strain evidence="18">JCM 16540</strain>
    </source>
</reference>
<keyword evidence="11 17" id="KW-0503">Monooxygenase</keyword>
<evidence type="ECO:0000256" key="5">
    <source>
        <dbReference type="ARBA" id="ARBA00013076"/>
    </source>
</evidence>
<evidence type="ECO:0000256" key="7">
    <source>
        <dbReference type="ARBA" id="ARBA00022630"/>
    </source>
</evidence>
<dbReference type="RefSeq" id="WP_204910716.1">
    <property type="nucleotide sequence ID" value="NZ_BAAAYR010000002.1"/>
</dbReference>
<evidence type="ECO:0000256" key="13">
    <source>
        <dbReference type="ARBA" id="ARBA00031158"/>
    </source>
</evidence>
<sequence length="480" mass="52287">MDETYDVVVVGAGVSGIGAACHLARSCPDESVLVLEARERVGGTWDLFRYPGVRSDSSMFTYAYDFAPWPGPTALAEGADILDYLEGTARAYGLDRRVRLGHRVVRAAWSSGDERWRVTVRHAGADGGETESQVVCRFLWVCTGYYRYDHGHLPALAGREDFTGRVVHPQAWPADLDMAGRDVVVVGSGATAVTLVPALVDRGARVTMLQRSPSYVASVPRTDPGRRARLRGVVTQTGLYALSRRAPRLVRAGLLRDAARRLPRGYDVATHFTPRYDPWDQRLCVAPDGDLFAAISTGRAEVVTDTVDRLVAGGVRTETGRVLPADVVVTATGLELLALGGLELVVDGEVVDPAGRLAWRGLMLEGVPNCALTLGYSAASWTLRADLVARFVTRLLGTMRRRGLATVTPLAPTRPQQRRPLLALRAGYVLRDAARLPSQGSRHPWVVRQDPVRERLSFALRRRTTGLRLERSHGAGSGAR</sequence>
<keyword evidence="18" id="KW-1185">Reference proteome</keyword>
<comment type="similarity">
    <text evidence="3">Belongs to the lysine N(6)-hydroxylase/L-ornithine N(5)-oxygenase family.</text>
</comment>
<proteinExistence type="inferred from homology"/>
<dbReference type="EC" id="1.14.13.59" evidence="5"/>
<organism evidence="17 18">
    <name type="scientific">Microlunatus spumicola</name>
    <dbReference type="NCBI Taxonomy" id="81499"/>
    <lineage>
        <taxon>Bacteria</taxon>
        <taxon>Bacillati</taxon>
        <taxon>Actinomycetota</taxon>
        <taxon>Actinomycetes</taxon>
        <taxon>Propionibacteriales</taxon>
        <taxon>Propionibacteriaceae</taxon>
        <taxon>Microlunatus</taxon>
    </lineage>
</organism>
<evidence type="ECO:0000256" key="12">
    <source>
        <dbReference type="ARBA" id="ARBA00029939"/>
    </source>
</evidence>
<dbReference type="InterPro" id="IPR025700">
    <property type="entry name" value="Lys/Orn_oxygenase"/>
</dbReference>
<name>A0ABP6XCJ7_9ACTN</name>
<comment type="catalytic activity">
    <reaction evidence="16">
        <text>L-lysine + NADPH + O2 = N(6)-hydroxy-L-lysine + NADP(+) + H2O</text>
        <dbReference type="Rhea" id="RHEA:23228"/>
        <dbReference type="ChEBI" id="CHEBI:15377"/>
        <dbReference type="ChEBI" id="CHEBI:15379"/>
        <dbReference type="ChEBI" id="CHEBI:32551"/>
        <dbReference type="ChEBI" id="CHEBI:57783"/>
        <dbReference type="ChEBI" id="CHEBI:57820"/>
        <dbReference type="ChEBI" id="CHEBI:58349"/>
        <dbReference type="EC" id="1.14.13.59"/>
    </reaction>
</comment>
<dbReference type="SUPFAM" id="SSF51905">
    <property type="entry name" value="FAD/NAD(P)-binding domain"/>
    <property type="match status" value="1"/>
</dbReference>
<evidence type="ECO:0000313" key="17">
    <source>
        <dbReference type="EMBL" id="GAA3565074.1"/>
    </source>
</evidence>
<dbReference type="Proteomes" id="UP001500767">
    <property type="component" value="Unassembled WGS sequence"/>
</dbReference>
<dbReference type="Gene3D" id="3.50.50.60">
    <property type="entry name" value="FAD/NAD(P)-binding domain"/>
    <property type="match status" value="1"/>
</dbReference>
<comment type="caution">
    <text evidence="17">The sequence shown here is derived from an EMBL/GenBank/DDBJ whole genome shotgun (WGS) entry which is preliminary data.</text>
</comment>
<keyword evidence="8" id="KW-0274">FAD</keyword>
<protein>
    <recommendedName>
        <fullName evidence="6">L-lysine N6-monooxygenase MbtG</fullName>
        <ecNumber evidence="5">1.14.13.59</ecNumber>
    </recommendedName>
    <alternativeName>
        <fullName evidence="15">Lysine 6-N-hydroxylase</fullName>
    </alternativeName>
    <alternativeName>
        <fullName evidence="14">Lysine N6-hydroxylase</fullName>
    </alternativeName>
    <alternativeName>
        <fullName evidence="12">Lysine-N-oxygenase</fullName>
    </alternativeName>
    <alternativeName>
        <fullName evidence="13">Mycobactin synthase protein G</fullName>
    </alternativeName>
</protein>
<evidence type="ECO:0000256" key="6">
    <source>
        <dbReference type="ARBA" id="ARBA00016406"/>
    </source>
</evidence>
<comment type="cofactor">
    <cofactor evidence="1">
        <name>FAD</name>
        <dbReference type="ChEBI" id="CHEBI:57692"/>
    </cofactor>
</comment>
<evidence type="ECO:0000256" key="11">
    <source>
        <dbReference type="ARBA" id="ARBA00023033"/>
    </source>
</evidence>
<evidence type="ECO:0000256" key="1">
    <source>
        <dbReference type="ARBA" id="ARBA00001974"/>
    </source>
</evidence>
<dbReference type="PRINTS" id="PR00368">
    <property type="entry name" value="FADPNR"/>
</dbReference>
<keyword evidence="7" id="KW-0285">Flavoprotein</keyword>
<dbReference type="PRINTS" id="PR00411">
    <property type="entry name" value="PNDRDTASEI"/>
</dbReference>
<dbReference type="GO" id="GO:0004497">
    <property type="term" value="F:monooxygenase activity"/>
    <property type="evidence" value="ECO:0007669"/>
    <property type="project" value="UniProtKB-KW"/>
</dbReference>
<evidence type="ECO:0000256" key="8">
    <source>
        <dbReference type="ARBA" id="ARBA00022827"/>
    </source>
</evidence>
<comment type="pathway">
    <text evidence="2">Siderophore biosynthesis.</text>
</comment>
<dbReference type="PANTHER" id="PTHR43872:SF1">
    <property type="entry name" value="MONOOXYGENASE, PUTATIVE (AFU_ORTHOLOGUE AFUA_8G02570)-RELATED"/>
    <property type="match status" value="1"/>
</dbReference>
<gene>
    <name evidence="17" type="primary">ethA</name>
    <name evidence="17" type="ORF">GCM10022197_21000</name>
</gene>
<evidence type="ECO:0000256" key="9">
    <source>
        <dbReference type="ARBA" id="ARBA00022857"/>
    </source>
</evidence>
<dbReference type="Pfam" id="PF13450">
    <property type="entry name" value="NAD_binding_8"/>
    <property type="match status" value="1"/>
</dbReference>
<evidence type="ECO:0000256" key="3">
    <source>
        <dbReference type="ARBA" id="ARBA00007588"/>
    </source>
</evidence>
<evidence type="ECO:0000256" key="14">
    <source>
        <dbReference type="ARBA" id="ARBA00032493"/>
    </source>
</evidence>
<evidence type="ECO:0000256" key="4">
    <source>
        <dbReference type="ARBA" id="ARBA00010139"/>
    </source>
</evidence>
<evidence type="ECO:0000256" key="10">
    <source>
        <dbReference type="ARBA" id="ARBA00023002"/>
    </source>
</evidence>
<evidence type="ECO:0000256" key="15">
    <source>
        <dbReference type="ARBA" id="ARBA00032738"/>
    </source>
</evidence>
<keyword evidence="9" id="KW-0521">NADP</keyword>
<comment type="similarity">
    <text evidence="4">Belongs to the FAD-binding monooxygenase family.</text>
</comment>
<evidence type="ECO:0000313" key="18">
    <source>
        <dbReference type="Proteomes" id="UP001500767"/>
    </source>
</evidence>
<evidence type="ECO:0000256" key="16">
    <source>
        <dbReference type="ARBA" id="ARBA00048407"/>
    </source>
</evidence>
<dbReference type="PANTHER" id="PTHR43872">
    <property type="entry name" value="MONOOXYGENASE, PUTATIVE (AFU_ORTHOLOGUE AFUA_8G02570)-RELATED"/>
    <property type="match status" value="1"/>
</dbReference>